<feature type="region of interest" description="Disordered" evidence="4">
    <location>
        <begin position="336"/>
        <end position="358"/>
    </location>
</feature>
<dbReference type="GO" id="GO:0016628">
    <property type="term" value="F:oxidoreductase activity, acting on the CH-CH group of donors, NAD or NADP as acceptor"/>
    <property type="evidence" value="ECO:0007669"/>
    <property type="project" value="UniProtKB-ARBA"/>
</dbReference>
<sequence>MSREMLFSPFHIGPLTLPNRVVMAPLTRSRAGEGNVPHALNVEYYAQRATAGLIISEATQISPQGVGYPWTPGIHSPEQVAGWSQVTGAVHNKGGRIYLQLWHVGRISHPSLQPNGEKPVAPSALVPAGESFTPTGMAPFETPRELGAEEIPCIVAQYAAAAENAMAAGFDGVEIHGANGYLIDQFLRDGTNRRTDAYGGNIGNRGRFLKEVTEAILKVVEPGRVGVRLSPENTFNDIRDSEPQATFEAVAEMLSFYRLAYLHVVEGDFVSGEKNIDYSRIKERFRGPYMANAGYTKDRAEQSLRRGETDLVSFGALYIANPDLVARFEQDAPLAEPDEATYYGGGEEGYTDYPALEE</sequence>
<protein>
    <submittedName>
        <fullName evidence="6">N-ethylmaleimide reductase</fullName>
    </submittedName>
</protein>
<keyword evidence="3" id="KW-0560">Oxidoreductase</keyword>
<dbReference type="Pfam" id="PF00724">
    <property type="entry name" value="Oxidored_FMN"/>
    <property type="match status" value="1"/>
</dbReference>
<dbReference type="CDD" id="cd02933">
    <property type="entry name" value="OYE_like_FMN"/>
    <property type="match status" value="1"/>
</dbReference>
<dbReference type="Gene3D" id="3.20.20.70">
    <property type="entry name" value="Aldolase class I"/>
    <property type="match status" value="1"/>
</dbReference>
<feature type="domain" description="NADH:flavin oxidoreductase/NADH oxidase N-terminal" evidence="5">
    <location>
        <begin position="6"/>
        <end position="333"/>
    </location>
</feature>
<dbReference type="PANTHER" id="PTHR22893:SF91">
    <property type="entry name" value="NADPH DEHYDROGENASE 2-RELATED"/>
    <property type="match status" value="1"/>
</dbReference>
<evidence type="ECO:0000256" key="4">
    <source>
        <dbReference type="SAM" id="MobiDB-lite"/>
    </source>
</evidence>
<evidence type="ECO:0000259" key="5">
    <source>
        <dbReference type="Pfam" id="PF00724"/>
    </source>
</evidence>
<dbReference type="RefSeq" id="WP_092211464.1">
    <property type="nucleotide sequence ID" value="NZ_FMUX01000010.1"/>
</dbReference>
<name>A0A1G5GIY5_9BACT</name>
<keyword evidence="7" id="KW-1185">Reference proteome</keyword>
<dbReference type="AlphaFoldDB" id="A0A1G5GIY5"/>
<evidence type="ECO:0000256" key="3">
    <source>
        <dbReference type="ARBA" id="ARBA00023002"/>
    </source>
</evidence>
<evidence type="ECO:0000313" key="6">
    <source>
        <dbReference type="EMBL" id="SCY51505.1"/>
    </source>
</evidence>
<dbReference type="OrthoDB" id="9784632at2"/>
<dbReference type="InterPro" id="IPR001155">
    <property type="entry name" value="OxRdtase_FMN_N"/>
</dbReference>
<dbReference type="FunFam" id="3.20.20.70:FF:000059">
    <property type="entry name" value="N-ethylmaleimide reductase, FMN-linked"/>
    <property type="match status" value="1"/>
</dbReference>
<dbReference type="Proteomes" id="UP000198870">
    <property type="component" value="Unassembled WGS sequence"/>
</dbReference>
<dbReference type="PANTHER" id="PTHR22893">
    <property type="entry name" value="NADH OXIDOREDUCTASE-RELATED"/>
    <property type="match status" value="1"/>
</dbReference>
<accession>A0A1G5GIY5</accession>
<gene>
    <name evidence="6" type="ORF">SAMN05216233_110197</name>
</gene>
<dbReference type="InterPro" id="IPR045247">
    <property type="entry name" value="Oye-like"/>
</dbReference>
<reference evidence="6 7" key="1">
    <citation type="submission" date="2016-10" db="EMBL/GenBank/DDBJ databases">
        <authorList>
            <person name="de Groot N.N."/>
        </authorList>
    </citation>
    <scope>NUCLEOTIDE SEQUENCE [LARGE SCALE GENOMIC DNA]</scope>
    <source>
        <strain evidence="6 7">AA1</strain>
    </source>
</reference>
<dbReference type="EMBL" id="FMUX01000010">
    <property type="protein sequence ID" value="SCY51505.1"/>
    <property type="molecule type" value="Genomic_DNA"/>
</dbReference>
<evidence type="ECO:0000256" key="1">
    <source>
        <dbReference type="ARBA" id="ARBA00001917"/>
    </source>
</evidence>
<dbReference type="GO" id="GO:0005829">
    <property type="term" value="C:cytosol"/>
    <property type="evidence" value="ECO:0007669"/>
    <property type="project" value="UniProtKB-ARBA"/>
</dbReference>
<comment type="cofactor">
    <cofactor evidence="1">
        <name>FMN</name>
        <dbReference type="ChEBI" id="CHEBI:58210"/>
    </cofactor>
</comment>
<evidence type="ECO:0000313" key="7">
    <source>
        <dbReference type="Proteomes" id="UP000198870"/>
    </source>
</evidence>
<dbReference type="GO" id="GO:0010181">
    <property type="term" value="F:FMN binding"/>
    <property type="evidence" value="ECO:0007669"/>
    <property type="project" value="InterPro"/>
</dbReference>
<dbReference type="InterPro" id="IPR013785">
    <property type="entry name" value="Aldolase_TIM"/>
</dbReference>
<comment type="similarity">
    <text evidence="2">Belongs to the NADH:flavin oxidoreductase/NADH oxidase family.</text>
</comment>
<evidence type="ECO:0000256" key="2">
    <source>
        <dbReference type="ARBA" id="ARBA00005979"/>
    </source>
</evidence>
<dbReference type="SUPFAM" id="SSF51395">
    <property type="entry name" value="FMN-linked oxidoreductases"/>
    <property type="match status" value="1"/>
</dbReference>
<proteinExistence type="inferred from homology"/>
<organism evidence="6 7">
    <name type="scientific">Desulfoluna spongiiphila</name>
    <dbReference type="NCBI Taxonomy" id="419481"/>
    <lineage>
        <taxon>Bacteria</taxon>
        <taxon>Pseudomonadati</taxon>
        <taxon>Thermodesulfobacteriota</taxon>
        <taxon>Desulfobacteria</taxon>
        <taxon>Desulfobacterales</taxon>
        <taxon>Desulfolunaceae</taxon>
        <taxon>Desulfoluna</taxon>
    </lineage>
</organism>
<dbReference type="STRING" id="419481.SAMN05216233_110197"/>